<gene>
    <name evidence="5" type="ORF">CCMP2556_LOCUS14594</name>
</gene>
<feature type="chain" id="PRO_5045273247" description="EF-hand domain-containing protein" evidence="3">
    <location>
        <begin position="23"/>
        <end position="417"/>
    </location>
</feature>
<keyword evidence="6" id="KW-1185">Reference proteome</keyword>
<dbReference type="Gene3D" id="1.10.238.10">
    <property type="entry name" value="EF-hand"/>
    <property type="match status" value="1"/>
</dbReference>
<reference evidence="5 6" key="1">
    <citation type="submission" date="2024-02" db="EMBL/GenBank/DDBJ databases">
        <authorList>
            <person name="Chen Y."/>
            <person name="Shah S."/>
            <person name="Dougan E. K."/>
            <person name="Thang M."/>
            <person name="Chan C."/>
        </authorList>
    </citation>
    <scope>NUCLEOTIDE SEQUENCE [LARGE SCALE GENOMIC DNA]</scope>
</reference>
<evidence type="ECO:0000313" key="5">
    <source>
        <dbReference type="EMBL" id="CAK9021851.1"/>
    </source>
</evidence>
<evidence type="ECO:0000256" key="3">
    <source>
        <dbReference type="SAM" id="SignalP"/>
    </source>
</evidence>
<evidence type="ECO:0000256" key="2">
    <source>
        <dbReference type="SAM" id="Phobius"/>
    </source>
</evidence>
<feature type="domain" description="EF-hand" evidence="4">
    <location>
        <begin position="322"/>
        <end position="357"/>
    </location>
</feature>
<sequence length="417" mass="46095">MPARRRASAVWGFSLLIAVLLAGRQQAFLATQRGRSLALRAAADEGVPSDEPRRRDPMSGGIQDGMRSKLMEEAKSLGDEETPISAGFGNPYLLAIIVILILGVASYFQLGLDKVASVKSTDAGDKDCEAERWSDEAGRRRNLFNAEWMAGREEQCESGRLQEECAVWGRFVLTRGTLTAACCQSSGMAGAHCAAERAGHAGHIGLPELDIVSGSEVEKLKTTPPGGMAAQEKDGQSRLKKLQKVIKDAFSCFDKQQKWLIEQDEVGVVMRYLGQFPSESDLKETIIPELLEEDPSKDGMISFEAFERLMLRCLSDHTYDPDDSETLLAAFRVLDPQGHGYIDSNLMHEWLSTKGGKASDFFKERETSDFLEYAKDKDSSDSSRIYYEDYVAKLNADIEKHLENLYQAARGTGARAQ</sequence>
<dbReference type="InterPro" id="IPR002048">
    <property type="entry name" value="EF_hand_dom"/>
</dbReference>
<organism evidence="5 6">
    <name type="scientific">Durusdinium trenchii</name>
    <dbReference type="NCBI Taxonomy" id="1381693"/>
    <lineage>
        <taxon>Eukaryota</taxon>
        <taxon>Sar</taxon>
        <taxon>Alveolata</taxon>
        <taxon>Dinophyceae</taxon>
        <taxon>Suessiales</taxon>
        <taxon>Symbiodiniaceae</taxon>
        <taxon>Durusdinium</taxon>
    </lineage>
</organism>
<dbReference type="PROSITE" id="PS50222">
    <property type="entry name" value="EF_HAND_2"/>
    <property type="match status" value="2"/>
</dbReference>
<proteinExistence type="predicted"/>
<comment type="caution">
    <text evidence="5">The sequence shown here is derived from an EMBL/GenBank/DDBJ whole genome shotgun (WGS) entry which is preliminary data.</text>
</comment>
<dbReference type="SUPFAM" id="SSF47473">
    <property type="entry name" value="EF-hand"/>
    <property type="match status" value="1"/>
</dbReference>
<dbReference type="PANTHER" id="PTHR46763:SF1">
    <property type="entry name" value="DYNEIN REGULATORY COMPLEX PROTEIN 8"/>
    <property type="match status" value="1"/>
</dbReference>
<feature type="region of interest" description="Disordered" evidence="1">
    <location>
        <begin position="40"/>
        <end position="66"/>
    </location>
</feature>
<evidence type="ECO:0000313" key="6">
    <source>
        <dbReference type="Proteomes" id="UP001642484"/>
    </source>
</evidence>
<protein>
    <recommendedName>
        <fullName evidence="4">EF-hand domain-containing protein</fullName>
    </recommendedName>
</protein>
<dbReference type="PANTHER" id="PTHR46763">
    <property type="entry name" value="DYNEIN REGULATORY COMPLEX PROTEIN 8"/>
    <property type="match status" value="1"/>
</dbReference>
<evidence type="ECO:0000256" key="1">
    <source>
        <dbReference type="SAM" id="MobiDB-lite"/>
    </source>
</evidence>
<evidence type="ECO:0000259" key="4">
    <source>
        <dbReference type="PROSITE" id="PS50222"/>
    </source>
</evidence>
<feature type="transmembrane region" description="Helical" evidence="2">
    <location>
        <begin position="92"/>
        <end position="110"/>
    </location>
</feature>
<dbReference type="Proteomes" id="UP001642484">
    <property type="component" value="Unassembled WGS sequence"/>
</dbReference>
<keyword evidence="3" id="KW-0732">Signal</keyword>
<keyword evidence="2" id="KW-0812">Transmembrane</keyword>
<name>A0ABP0K512_9DINO</name>
<dbReference type="InterPro" id="IPR011992">
    <property type="entry name" value="EF-hand-dom_pair"/>
</dbReference>
<accession>A0ABP0K512</accession>
<feature type="domain" description="EF-hand" evidence="4">
    <location>
        <begin position="241"/>
        <end position="276"/>
    </location>
</feature>
<keyword evidence="2" id="KW-1133">Transmembrane helix</keyword>
<keyword evidence="2" id="KW-0472">Membrane</keyword>
<feature type="signal peptide" evidence="3">
    <location>
        <begin position="1"/>
        <end position="22"/>
    </location>
</feature>
<dbReference type="EMBL" id="CAXAMN010007524">
    <property type="protein sequence ID" value="CAK9021851.1"/>
    <property type="molecule type" value="Genomic_DNA"/>
</dbReference>